<evidence type="ECO:0000313" key="12">
    <source>
        <dbReference type="Proteomes" id="UP000424527"/>
    </source>
</evidence>
<dbReference type="SUPFAM" id="SSF56219">
    <property type="entry name" value="DNase I-like"/>
    <property type="match status" value="1"/>
</dbReference>
<dbReference type="EMBL" id="REGW02000007">
    <property type="protein sequence ID" value="KAE8293783.1"/>
    <property type="molecule type" value="Genomic_DNA"/>
</dbReference>
<name>A0A6G0IR76_LARCR</name>
<dbReference type="Proteomes" id="UP000424527">
    <property type="component" value="Unassembled WGS sequence"/>
</dbReference>
<dbReference type="CDD" id="cd18809">
    <property type="entry name" value="SF1_C_RecD"/>
    <property type="match status" value="1"/>
</dbReference>
<dbReference type="Gene3D" id="3.60.10.10">
    <property type="entry name" value="Endonuclease/exonuclease/phosphatase"/>
    <property type="match status" value="1"/>
</dbReference>
<dbReference type="AlphaFoldDB" id="A0A6G0IR76"/>
<evidence type="ECO:0000259" key="10">
    <source>
        <dbReference type="Pfam" id="PF21530"/>
    </source>
</evidence>
<evidence type="ECO:0000313" key="11">
    <source>
        <dbReference type="EMBL" id="KAE8293783.1"/>
    </source>
</evidence>
<keyword evidence="6" id="KW-0238">DNA-binding</keyword>
<dbReference type="InterPro" id="IPR027417">
    <property type="entry name" value="P-loop_NTPase"/>
</dbReference>
<organism evidence="11 12">
    <name type="scientific">Larimichthys crocea</name>
    <name type="common">Large yellow croaker</name>
    <name type="synonym">Pseudosciaena crocea</name>
    <dbReference type="NCBI Taxonomy" id="215358"/>
    <lineage>
        <taxon>Eukaryota</taxon>
        <taxon>Metazoa</taxon>
        <taxon>Chordata</taxon>
        <taxon>Craniata</taxon>
        <taxon>Vertebrata</taxon>
        <taxon>Euteleostomi</taxon>
        <taxon>Actinopterygii</taxon>
        <taxon>Neopterygii</taxon>
        <taxon>Teleostei</taxon>
        <taxon>Neoteleostei</taxon>
        <taxon>Acanthomorphata</taxon>
        <taxon>Eupercaria</taxon>
        <taxon>Sciaenidae</taxon>
        <taxon>Larimichthys</taxon>
    </lineage>
</organism>
<dbReference type="InterPro" id="IPR005135">
    <property type="entry name" value="Endo/exonuclease/phosphatase"/>
</dbReference>
<keyword evidence="4 11" id="KW-0347">Helicase</keyword>
<feature type="domain" description="Endonuclease/exonuclease/phosphatase" evidence="9">
    <location>
        <begin position="637"/>
        <end position="822"/>
    </location>
</feature>
<evidence type="ECO:0000256" key="1">
    <source>
        <dbReference type="ARBA" id="ARBA00022741"/>
    </source>
</evidence>
<keyword evidence="2" id="KW-0227">DNA damage</keyword>
<dbReference type="Gene3D" id="2.30.30.940">
    <property type="match status" value="1"/>
</dbReference>
<dbReference type="InterPro" id="IPR049163">
    <property type="entry name" value="Pif1-like_2B_dom"/>
</dbReference>
<dbReference type="SUPFAM" id="SSF52540">
    <property type="entry name" value="P-loop containing nucleoside triphosphate hydrolases"/>
    <property type="match status" value="1"/>
</dbReference>
<protein>
    <submittedName>
        <fullName evidence="11">ATP-dependent DNA helicase PIF1</fullName>
    </submittedName>
</protein>
<feature type="domain" description="DNA helicase Pif1-like 2B" evidence="10">
    <location>
        <begin position="452"/>
        <end position="476"/>
    </location>
</feature>
<evidence type="ECO:0000256" key="2">
    <source>
        <dbReference type="ARBA" id="ARBA00022763"/>
    </source>
</evidence>
<dbReference type="InterPro" id="IPR051055">
    <property type="entry name" value="PIF1_helicase"/>
</dbReference>
<evidence type="ECO:0000256" key="5">
    <source>
        <dbReference type="ARBA" id="ARBA00022840"/>
    </source>
</evidence>
<keyword evidence="7" id="KW-0234">DNA repair</keyword>
<dbReference type="PANTHER" id="PTHR47642">
    <property type="entry name" value="ATP-DEPENDENT DNA HELICASE"/>
    <property type="match status" value="1"/>
</dbReference>
<evidence type="ECO:0000256" key="8">
    <source>
        <dbReference type="ARBA" id="ARBA00023235"/>
    </source>
</evidence>
<comment type="caution">
    <text evidence="11">The sequence shown here is derived from an EMBL/GenBank/DDBJ whole genome shotgun (WGS) entry which is preliminary data.</text>
</comment>
<gene>
    <name evidence="11" type="ORF">D5F01_LYC06720</name>
</gene>
<keyword evidence="1" id="KW-0547">Nucleotide-binding</keyword>
<dbReference type="GO" id="GO:0004386">
    <property type="term" value="F:helicase activity"/>
    <property type="evidence" value="ECO:0007669"/>
    <property type="project" value="UniProtKB-KW"/>
</dbReference>
<evidence type="ECO:0000259" key="9">
    <source>
        <dbReference type="Pfam" id="PF03372"/>
    </source>
</evidence>
<sequence length="842" mass="95698">MDIQFVLDEYSCLMYMMSYVSKPEHEMTEFLNDVIRDVKKTNVNEKDEMKQIMQAYAKHREVSAQEAVARTCSLPLKKCSRNVVFIPTDDNAVKMSLPMSRLKDISPDSDQVWMSGIVEKYADRPRKPEYECLCLADFASQYRAVYGQQSKGKNAVPLLNDKGYIQKRTVGKPAIIRFARSSEEKDPERYYGRLLKLYFPHRSNDDLKSKECPTYEQFYKCGHKWGREVRPLVDVMKKKYEGHGQKIEKALEKIKEEGLVVDAWNTFAPEVEVDRLECIAEREAINPNNDNEMDNIPDFQTLLGDFYQLPPLGKAKPLCVYEECVLDVWKDNFQMVNLTQIMRQKDDLVFAELLNRLRVKSKTDALRDDDRASLTQTVIDIKDCPLDALHIFATNKEVDEHNRTSVAALHTDFVNVKAQDYAKDPTTGEMIKTGGFKGNKRDLPDCIQAAHGVRIMILRNLDVEDGLVNGTFGTIANIVTGQQDGQMTVTMIGLQLDNPTAGQRFRKKIQGQSDNLVYIERTEENMSRKGAVRRQFPMKLAFACTAHKVQGMTMESAVVSLKRVFEPGMAYVALSRTTSLQGLHITDFDEKKIYADPEITAAMQNMNLASFERTRPLLQHVKLADGTVQNLTIVHHNTQGLPSHIEDLKCHHELTVSDVLCVTETHLSGSFVSSKFQLEGYNMFTRSRQVSYTTVSDMATKDGGGVAVYCKSHIQAEARRYFQNVTDLEFVVVKLEAPVRAVIVAVYRPPHFCLKKFLPNMESLLNSLDMMSHQPIIVCGDFNEDLLCKGKKAIRDTHNSSQLQQLKTGHLSTTFTCLNHIPASNLVYFKLTTVITVPYTVF</sequence>
<dbReference type="InterPro" id="IPR036691">
    <property type="entry name" value="Endo/exonu/phosph_ase_sf"/>
</dbReference>
<evidence type="ECO:0000256" key="3">
    <source>
        <dbReference type="ARBA" id="ARBA00022801"/>
    </source>
</evidence>
<keyword evidence="8" id="KW-0413">Isomerase</keyword>
<keyword evidence="12" id="KW-1185">Reference proteome</keyword>
<reference evidence="11 12" key="1">
    <citation type="submission" date="2019-07" db="EMBL/GenBank/DDBJ databases">
        <title>Chromosome genome assembly for large yellow croaker.</title>
        <authorList>
            <person name="Xiao S."/>
        </authorList>
    </citation>
    <scope>NUCLEOTIDE SEQUENCE [LARGE SCALE GENOMIC DNA]</scope>
    <source>
        <strain evidence="11">JMULYC20181020</strain>
        <tissue evidence="11">Muscle</tissue>
    </source>
</reference>
<keyword evidence="3" id="KW-0378">Hydrolase</keyword>
<dbReference type="Gene3D" id="3.40.50.300">
    <property type="entry name" value="P-loop containing nucleotide triphosphate hydrolases"/>
    <property type="match status" value="2"/>
</dbReference>
<evidence type="ECO:0000256" key="6">
    <source>
        <dbReference type="ARBA" id="ARBA00023125"/>
    </source>
</evidence>
<proteinExistence type="predicted"/>
<keyword evidence="5" id="KW-0067">ATP-binding</keyword>
<dbReference type="PANTHER" id="PTHR47642:SF5">
    <property type="entry name" value="ATP-DEPENDENT DNA HELICASE"/>
    <property type="match status" value="1"/>
</dbReference>
<accession>A0A6G0IR76</accession>
<evidence type="ECO:0000256" key="4">
    <source>
        <dbReference type="ARBA" id="ARBA00022806"/>
    </source>
</evidence>
<evidence type="ECO:0000256" key="7">
    <source>
        <dbReference type="ARBA" id="ARBA00023204"/>
    </source>
</evidence>
<dbReference type="Pfam" id="PF21530">
    <property type="entry name" value="Pif1_2B_dom"/>
    <property type="match status" value="1"/>
</dbReference>
<dbReference type="Pfam" id="PF03372">
    <property type="entry name" value="Exo_endo_phos"/>
    <property type="match status" value="1"/>
</dbReference>